<dbReference type="InterPro" id="IPR003768">
    <property type="entry name" value="ScpA"/>
</dbReference>
<reference evidence="3" key="1">
    <citation type="submission" date="2017-09" db="EMBL/GenBank/DDBJ databases">
        <title>Depth-based differentiation of microbial function through sediment-hosted aquifers and enrichment of novel symbionts in the deep terrestrial subsurface.</title>
        <authorList>
            <person name="Probst A.J."/>
            <person name="Ladd B."/>
            <person name="Jarett J.K."/>
            <person name="Geller-Mcgrath D.E."/>
            <person name="Sieber C.M.K."/>
            <person name="Emerson J.B."/>
            <person name="Anantharaman K."/>
            <person name="Thomas B.C."/>
            <person name="Malmstrom R."/>
            <person name="Stieglmeier M."/>
            <person name="Klingl A."/>
            <person name="Woyke T."/>
            <person name="Ryan C.M."/>
            <person name="Banfield J.F."/>
        </authorList>
    </citation>
    <scope>NUCLEOTIDE SEQUENCE [LARGE SCALE GENOMIC DNA]</scope>
</reference>
<dbReference type="PANTHER" id="PTHR33969">
    <property type="entry name" value="SEGREGATION AND CONDENSATION PROTEIN A"/>
    <property type="match status" value="1"/>
</dbReference>
<dbReference type="Proteomes" id="UP000228568">
    <property type="component" value="Unassembled WGS sequence"/>
</dbReference>
<gene>
    <name evidence="2" type="ORF">COX81_01580</name>
</gene>
<comment type="caution">
    <text evidence="2">The sequence shown here is derived from an EMBL/GenBank/DDBJ whole genome shotgun (WGS) entry which is preliminary data.</text>
</comment>
<evidence type="ECO:0000256" key="1">
    <source>
        <dbReference type="ARBA" id="ARBA00044777"/>
    </source>
</evidence>
<dbReference type="EMBL" id="PFPK01000019">
    <property type="protein sequence ID" value="PIZ95136.1"/>
    <property type="molecule type" value="Genomic_DNA"/>
</dbReference>
<accession>A0A2M7V8L2</accession>
<dbReference type="Gene3D" id="1.10.10.580">
    <property type="entry name" value="Structural maintenance of chromosome 1. Chain E"/>
    <property type="match status" value="1"/>
</dbReference>
<sequence>MKSIQISQFTGPFDLLLSLVEQQELNITEIALSQVTEQYLNYLDTIEDHFGEDLADFLLVATRLLLIKSSRLLPQFALVEEDGPKLEDQLHLYRAFVEASKDINTLWESDQKSAFRIEPTRMPEEFLMPENVTLEHLRDFMIQLINRIKQLKPLPQTQIDRAISMKEKIDSIRKMLKNKKKFNFREILSESSNKTDIIVGFLALLELVKQRHVGLSQEGSFGDIIVNRA</sequence>
<name>A0A2M7V8L2_9BACT</name>
<dbReference type="PANTHER" id="PTHR33969:SF2">
    <property type="entry name" value="SEGREGATION AND CONDENSATION PROTEIN A"/>
    <property type="match status" value="1"/>
</dbReference>
<dbReference type="Gene3D" id="6.10.250.2410">
    <property type="match status" value="1"/>
</dbReference>
<proteinExistence type="predicted"/>
<evidence type="ECO:0000313" key="2">
    <source>
        <dbReference type="EMBL" id="PIZ95136.1"/>
    </source>
</evidence>
<dbReference type="AlphaFoldDB" id="A0A2M7V8L2"/>
<organism evidence="2 3">
    <name type="scientific">Candidatus Magasanikbacteria bacterium CG_4_10_14_0_2_um_filter_37_12</name>
    <dbReference type="NCBI Taxonomy" id="1974637"/>
    <lineage>
        <taxon>Bacteria</taxon>
        <taxon>Candidatus Magasanikiibacteriota</taxon>
    </lineage>
</organism>
<dbReference type="Pfam" id="PF02616">
    <property type="entry name" value="SMC_ScpA"/>
    <property type="match status" value="1"/>
</dbReference>
<dbReference type="InterPro" id="IPR023093">
    <property type="entry name" value="ScpA-like_C"/>
</dbReference>
<evidence type="ECO:0000313" key="3">
    <source>
        <dbReference type="Proteomes" id="UP000228568"/>
    </source>
</evidence>
<protein>
    <recommendedName>
        <fullName evidence="1">Segregation and condensation protein A</fullName>
    </recommendedName>
</protein>